<reference evidence="1 2" key="1">
    <citation type="submission" date="2023-03" db="EMBL/GenBank/DDBJ databases">
        <title>Bacillus Genome Sequencing.</title>
        <authorList>
            <person name="Dunlap C."/>
        </authorList>
    </citation>
    <scope>NUCLEOTIDE SEQUENCE [LARGE SCALE GENOMIC DNA]</scope>
    <source>
        <strain evidence="1 2">B-23453</strain>
    </source>
</reference>
<organism evidence="1 2">
    <name type="scientific">Heyndrickxia acidicola</name>
    <dbReference type="NCBI Taxonomy" id="209389"/>
    <lineage>
        <taxon>Bacteria</taxon>
        <taxon>Bacillati</taxon>
        <taxon>Bacillota</taxon>
        <taxon>Bacilli</taxon>
        <taxon>Bacillales</taxon>
        <taxon>Bacillaceae</taxon>
        <taxon>Heyndrickxia</taxon>
    </lineage>
</organism>
<dbReference type="EMBL" id="JARMAB010000012">
    <property type="protein sequence ID" value="MED1203282.1"/>
    <property type="molecule type" value="Genomic_DNA"/>
</dbReference>
<proteinExistence type="predicted"/>
<dbReference type="RefSeq" id="WP_066269148.1">
    <property type="nucleotide sequence ID" value="NZ_JARMAB010000012.1"/>
</dbReference>
<comment type="caution">
    <text evidence="1">The sequence shown here is derived from an EMBL/GenBank/DDBJ whole genome shotgun (WGS) entry which is preliminary data.</text>
</comment>
<name>A0ABU6MJ76_9BACI</name>
<evidence type="ECO:0000313" key="1">
    <source>
        <dbReference type="EMBL" id="MED1203282.1"/>
    </source>
</evidence>
<keyword evidence="2" id="KW-1185">Reference proteome</keyword>
<accession>A0ABU6MJ76</accession>
<protein>
    <submittedName>
        <fullName evidence="1">Uncharacterized protein</fullName>
    </submittedName>
</protein>
<evidence type="ECO:0000313" key="2">
    <source>
        <dbReference type="Proteomes" id="UP001341444"/>
    </source>
</evidence>
<dbReference type="Proteomes" id="UP001341444">
    <property type="component" value="Unassembled WGS sequence"/>
</dbReference>
<sequence length="129" mass="14632">MISSISSNLNWYPSLFQNTNQAQNNANQSNLFGITNVDSYAQQSVSQQNLNQKDQQSSNPINMYDLLNNISNNSSLYGITNIDDFTKFNYQLQSNPSLSPLNQAMQSYQTNQDYTNNIFNSSSLYNQTT</sequence>
<gene>
    <name evidence="1" type="ORF">P4T90_09340</name>
</gene>